<reference evidence="1" key="1">
    <citation type="journal article" date="2020" name="bioRxiv">
        <title>Chromosome-level reference genome of the European wasp spider Argiope bruennichi: a resource for studies on range expansion and evolutionary adaptation.</title>
        <authorList>
            <person name="Sheffer M.M."/>
            <person name="Hoppe A."/>
            <person name="Krehenwinkel H."/>
            <person name="Uhl G."/>
            <person name="Kuss A.W."/>
            <person name="Jensen L."/>
            <person name="Jensen C."/>
            <person name="Gillespie R.G."/>
            <person name="Hoff K.J."/>
            <person name="Prost S."/>
        </authorList>
    </citation>
    <scope>NUCLEOTIDE SEQUENCE</scope>
</reference>
<dbReference type="AlphaFoldDB" id="A0A8T0FUW2"/>
<evidence type="ECO:0000313" key="1">
    <source>
        <dbReference type="EMBL" id="KAF8794065.1"/>
    </source>
</evidence>
<gene>
    <name evidence="1" type="ORF">HNY73_002086</name>
</gene>
<organism evidence="1 2">
    <name type="scientific">Argiope bruennichi</name>
    <name type="common">Wasp spider</name>
    <name type="synonym">Aranea bruennichi</name>
    <dbReference type="NCBI Taxonomy" id="94029"/>
    <lineage>
        <taxon>Eukaryota</taxon>
        <taxon>Metazoa</taxon>
        <taxon>Ecdysozoa</taxon>
        <taxon>Arthropoda</taxon>
        <taxon>Chelicerata</taxon>
        <taxon>Arachnida</taxon>
        <taxon>Araneae</taxon>
        <taxon>Araneomorphae</taxon>
        <taxon>Entelegynae</taxon>
        <taxon>Araneoidea</taxon>
        <taxon>Araneidae</taxon>
        <taxon>Argiope</taxon>
    </lineage>
</organism>
<proteinExistence type="predicted"/>
<protein>
    <submittedName>
        <fullName evidence="1">Uncharacterized protein</fullName>
    </submittedName>
</protein>
<name>A0A8T0FUW2_ARGBR</name>
<dbReference type="EMBL" id="JABXBU010000002">
    <property type="protein sequence ID" value="KAF8794065.1"/>
    <property type="molecule type" value="Genomic_DNA"/>
</dbReference>
<sequence>MCPMQRRATMLPYVGKMCPMQRRATMCPMWGRCALCKDVLLCALCGEDVPYAKTCYYVPYVGKMCPMQRRATMCPMWGRCALCKDVLLCALCGEDVPYAKTCYYVPYVGKMWPYAKTPADNHIDIIIDTIIYFKVSAIDLTKSPAYVYQHMIPLLPSSEPTELDFACQEVGALLKDKEFLLRTAY</sequence>
<accession>A0A8T0FUW2</accession>
<dbReference type="Proteomes" id="UP000807504">
    <property type="component" value="Unassembled WGS sequence"/>
</dbReference>
<evidence type="ECO:0000313" key="2">
    <source>
        <dbReference type="Proteomes" id="UP000807504"/>
    </source>
</evidence>
<keyword evidence="2" id="KW-1185">Reference proteome</keyword>
<comment type="caution">
    <text evidence="1">The sequence shown here is derived from an EMBL/GenBank/DDBJ whole genome shotgun (WGS) entry which is preliminary data.</text>
</comment>
<reference evidence="1" key="2">
    <citation type="submission" date="2020-06" db="EMBL/GenBank/DDBJ databases">
        <authorList>
            <person name="Sheffer M."/>
        </authorList>
    </citation>
    <scope>NUCLEOTIDE SEQUENCE</scope>
</reference>